<feature type="transmembrane region" description="Helical" evidence="1">
    <location>
        <begin position="322"/>
        <end position="343"/>
    </location>
</feature>
<feature type="transmembrane region" description="Helical" evidence="1">
    <location>
        <begin position="127"/>
        <end position="145"/>
    </location>
</feature>
<keyword evidence="3" id="KW-0808">Transferase</keyword>
<sequence length="373" mass="44215">MKYIKELDSIRAIAALIVIFHHWLHGKFITDKFDGVAMFFVLSGFLISGILFENKNKAETLGTPKVQAFKNFFFRRAIRIFPIYYLVVFFVFFLGHQSQAHGFLYYLTYTSNFYIFHTQQWGEFTHLWSLAVEEQFYFIWPWIILFVNKRNILAIIITFILIGYISIYAIYTSLPGFTFLFRNGFSYMLTPACLLSLGLGSLLSWINYYKPNVLQNSYLFIYLIAILSFTVTIFNKNYTIAFFDRRILTSLITFGLIAYIYRNKEKRYSMFSFILRNKILIGLGKISYGIYLYHFILPYYSYNVLSYVNNALPEFLNKYQKPLLFVENFFILLLVSILSWKIIELPFLKLKKYFEYGQVNKQSNISTVEVVVR</sequence>
<keyword evidence="3" id="KW-0012">Acyltransferase</keyword>
<dbReference type="AlphaFoldDB" id="A0A9X3BI27"/>
<dbReference type="GO" id="GO:0016020">
    <property type="term" value="C:membrane"/>
    <property type="evidence" value="ECO:0007669"/>
    <property type="project" value="TreeGrafter"/>
</dbReference>
<protein>
    <submittedName>
        <fullName evidence="3">Acyltransferase</fullName>
    </submittedName>
</protein>
<accession>A0A9X3BI27</accession>
<keyword evidence="4" id="KW-1185">Reference proteome</keyword>
<feature type="transmembrane region" description="Helical" evidence="1">
    <location>
        <begin position="218"/>
        <end position="234"/>
    </location>
</feature>
<keyword evidence="1" id="KW-1133">Transmembrane helix</keyword>
<feature type="transmembrane region" description="Helical" evidence="1">
    <location>
        <begin position="240"/>
        <end position="261"/>
    </location>
</feature>
<reference evidence="3" key="2">
    <citation type="submission" date="2023-04" db="EMBL/GenBank/DDBJ databases">
        <title>Paracnuella aquatica gen. nov., sp. nov., a member of the family Chitinophagaceae isolated from a hot spring.</title>
        <authorList>
            <person name="Wang C."/>
        </authorList>
    </citation>
    <scope>NUCLEOTIDE SEQUENCE</scope>
    <source>
        <strain evidence="3">LB-8</strain>
    </source>
</reference>
<name>A0A9X3BI27_9BACT</name>
<gene>
    <name evidence="3" type="ORF">OCK74_16025</name>
</gene>
<dbReference type="PANTHER" id="PTHR23028">
    <property type="entry name" value="ACETYLTRANSFERASE"/>
    <property type="match status" value="1"/>
</dbReference>
<dbReference type="Pfam" id="PF01757">
    <property type="entry name" value="Acyl_transf_3"/>
    <property type="match status" value="1"/>
</dbReference>
<dbReference type="InterPro" id="IPR002656">
    <property type="entry name" value="Acyl_transf_3_dom"/>
</dbReference>
<evidence type="ECO:0000259" key="2">
    <source>
        <dbReference type="Pfam" id="PF01757"/>
    </source>
</evidence>
<comment type="caution">
    <text evidence="3">The sequence shown here is derived from an EMBL/GenBank/DDBJ whole genome shotgun (WGS) entry which is preliminary data.</text>
</comment>
<feature type="transmembrane region" description="Helical" evidence="1">
    <location>
        <begin position="282"/>
        <end position="302"/>
    </location>
</feature>
<feature type="transmembrane region" description="Helical" evidence="1">
    <location>
        <begin position="35"/>
        <end position="52"/>
    </location>
</feature>
<dbReference type="GO" id="GO:0009103">
    <property type="term" value="P:lipopolysaccharide biosynthetic process"/>
    <property type="evidence" value="ECO:0007669"/>
    <property type="project" value="TreeGrafter"/>
</dbReference>
<keyword evidence="1" id="KW-0472">Membrane</keyword>
<feature type="domain" description="Acyltransferase 3" evidence="2">
    <location>
        <begin position="5"/>
        <end position="337"/>
    </location>
</feature>
<feature type="transmembrane region" description="Helical" evidence="1">
    <location>
        <begin position="152"/>
        <end position="172"/>
    </location>
</feature>
<dbReference type="RefSeq" id="WP_279298067.1">
    <property type="nucleotide sequence ID" value="NZ_JAOTIF010000013.1"/>
</dbReference>
<feature type="transmembrane region" description="Helical" evidence="1">
    <location>
        <begin position="184"/>
        <end position="206"/>
    </location>
</feature>
<feature type="transmembrane region" description="Helical" evidence="1">
    <location>
        <begin position="12"/>
        <end position="29"/>
    </location>
</feature>
<dbReference type="InterPro" id="IPR050879">
    <property type="entry name" value="Acyltransferase_3"/>
</dbReference>
<reference evidence="3" key="1">
    <citation type="submission" date="2022-09" db="EMBL/GenBank/DDBJ databases">
        <authorList>
            <person name="Yuan C."/>
            <person name="Ke Z."/>
        </authorList>
    </citation>
    <scope>NUCLEOTIDE SEQUENCE</scope>
    <source>
        <strain evidence="3">LB-8</strain>
    </source>
</reference>
<dbReference type="GO" id="GO:0016747">
    <property type="term" value="F:acyltransferase activity, transferring groups other than amino-acyl groups"/>
    <property type="evidence" value="ECO:0007669"/>
    <property type="project" value="InterPro"/>
</dbReference>
<organism evidence="3 4">
    <name type="scientific">Paraflavisolibacter caeni</name>
    <dbReference type="NCBI Taxonomy" id="2982496"/>
    <lineage>
        <taxon>Bacteria</taxon>
        <taxon>Pseudomonadati</taxon>
        <taxon>Bacteroidota</taxon>
        <taxon>Chitinophagia</taxon>
        <taxon>Chitinophagales</taxon>
        <taxon>Chitinophagaceae</taxon>
        <taxon>Paraflavisolibacter</taxon>
    </lineage>
</organism>
<feature type="transmembrane region" description="Helical" evidence="1">
    <location>
        <begin position="83"/>
        <end position="107"/>
    </location>
</feature>
<keyword evidence="1" id="KW-0812">Transmembrane</keyword>
<evidence type="ECO:0000313" key="3">
    <source>
        <dbReference type="EMBL" id="MCU7550627.1"/>
    </source>
</evidence>
<dbReference type="Proteomes" id="UP001155483">
    <property type="component" value="Unassembled WGS sequence"/>
</dbReference>
<proteinExistence type="predicted"/>
<dbReference type="EMBL" id="JAOTIF010000013">
    <property type="protein sequence ID" value="MCU7550627.1"/>
    <property type="molecule type" value="Genomic_DNA"/>
</dbReference>
<evidence type="ECO:0000256" key="1">
    <source>
        <dbReference type="SAM" id="Phobius"/>
    </source>
</evidence>
<evidence type="ECO:0000313" key="4">
    <source>
        <dbReference type="Proteomes" id="UP001155483"/>
    </source>
</evidence>
<dbReference type="PANTHER" id="PTHR23028:SF53">
    <property type="entry name" value="ACYL_TRANSF_3 DOMAIN-CONTAINING PROTEIN"/>
    <property type="match status" value="1"/>
</dbReference>